<reference evidence="8" key="1">
    <citation type="submission" date="2017-01" db="EMBL/GenBank/DDBJ databases">
        <title>Comparative genomics of anhydrobiosis in the tardigrade Hypsibius dujardini.</title>
        <authorList>
            <person name="Yoshida Y."/>
            <person name="Koutsovoulos G."/>
            <person name="Laetsch D."/>
            <person name="Stevens L."/>
            <person name="Kumar S."/>
            <person name="Horikawa D."/>
            <person name="Ishino K."/>
            <person name="Komine S."/>
            <person name="Tomita M."/>
            <person name="Blaxter M."/>
            <person name="Arakawa K."/>
        </authorList>
    </citation>
    <scope>NUCLEOTIDE SEQUENCE [LARGE SCALE GENOMIC DNA]</scope>
    <source>
        <strain evidence="8">Z151</strain>
    </source>
</reference>
<proteinExistence type="inferred from homology"/>
<feature type="region of interest" description="Disordered" evidence="6">
    <location>
        <begin position="1"/>
        <end position="32"/>
    </location>
</feature>
<dbReference type="InterPro" id="IPR029034">
    <property type="entry name" value="Cystine-knot_cytokine"/>
</dbReference>
<comment type="subcellular location">
    <subcellularLocation>
        <location evidence="1">Secreted</location>
    </subcellularLocation>
</comment>
<dbReference type="GO" id="GO:0045596">
    <property type="term" value="P:negative regulation of cell differentiation"/>
    <property type="evidence" value="ECO:0007669"/>
    <property type="project" value="InterPro"/>
</dbReference>
<comment type="similarity">
    <text evidence="2">Belongs to the noggin family.</text>
</comment>
<gene>
    <name evidence="7" type="ORF">BV898_07105</name>
</gene>
<dbReference type="Proteomes" id="UP000192578">
    <property type="component" value="Unassembled WGS sequence"/>
</dbReference>
<accession>A0A1W0WUG2</accession>
<dbReference type="AlphaFoldDB" id="A0A1W0WUG2"/>
<evidence type="ECO:0000313" key="7">
    <source>
        <dbReference type="EMBL" id="OQV18849.1"/>
    </source>
</evidence>
<keyword evidence="4" id="KW-0964">Secreted</keyword>
<dbReference type="Pfam" id="PF05806">
    <property type="entry name" value="Noggin"/>
    <property type="match status" value="1"/>
</dbReference>
<dbReference type="GO" id="GO:0009953">
    <property type="term" value="P:dorsal/ventral pattern formation"/>
    <property type="evidence" value="ECO:0007669"/>
    <property type="project" value="TreeGrafter"/>
</dbReference>
<dbReference type="GO" id="GO:0030514">
    <property type="term" value="P:negative regulation of BMP signaling pathway"/>
    <property type="evidence" value="ECO:0007669"/>
    <property type="project" value="InterPro"/>
</dbReference>
<dbReference type="EMBL" id="MTYJ01000045">
    <property type="protein sequence ID" value="OQV18849.1"/>
    <property type="molecule type" value="Genomic_DNA"/>
</dbReference>
<evidence type="ECO:0000256" key="1">
    <source>
        <dbReference type="ARBA" id="ARBA00004613"/>
    </source>
</evidence>
<dbReference type="InterPro" id="IPR008717">
    <property type="entry name" value="Noggin"/>
</dbReference>
<evidence type="ECO:0000256" key="3">
    <source>
        <dbReference type="ARBA" id="ARBA00022473"/>
    </source>
</evidence>
<keyword evidence="5" id="KW-0732">Signal</keyword>
<evidence type="ECO:0000313" key="8">
    <source>
        <dbReference type="Proteomes" id="UP000192578"/>
    </source>
</evidence>
<dbReference type="PANTHER" id="PTHR10494">
    <property type="entry name" value="BONE MORPHOGENETIC PROTEIN INHIBITOR, NOGGIN"/>
    <property type="match status" value="1"/>
</dbReference>
<dbReference type="Gene3D" id="2.10.90.10">
    <property type="entry name" value="Cystine-knot cytokines"/>
    <property type="match status" value="1"/>
</dbReference>
<sequence length="165" mass="18798">MSYSPNDLPGLRANEAGLDQTRDPSPKDLSPGILKQQLGGDFVPRYMSVSRPLESIIRPNGSFDYSDFHISKEIKQLRFAKFPGKFGGKARKQFRKKIRQFLASYSFCPVKYKWTDYGLQVFPRWIRDGVCFNEPELGAGTVLSVDLLLASGRRGMRMQMQILEV</sequence>
<keyword evidence="3" id="KW-0217">Developmental protein</keyword>
<evidence type="ECO:0000256" key="2">
    <source>
        <dbReference type="ARBA" id="ARBA00007480"/>
    </source>
</evidence>
<evidence type="ECO:0000256" key="4">
    <source>
        <dbReference type="ARBA" id="ARBA00022525"/>
    </source>
</evidence>
<organism evidence="7 8">
    <name type="scientific">Hypsibius exemplaris</name>
    <name type="common">Freshwater tardigrade</name>
    <dbReference type="NCBI Taxonomy" id="2072580"/>
    <lineage>
        <taxon>Eukaryota</taxon>
        <taxon>Metazoa</taxon>
        <taxon>Ecdysozoa</taxon>
        <taxon>Tardigrada</taxon>
        <taxon>Eutardigrada</taxon>
        <taxon>Parachela</taxon>
        <taxon>Hypsibioidea</taxon>
        <taxon>Hypsibiidae</taxon>
        <taxon>Hypsibius</taxon>
    </lineage>
</organism>
<evidence type="ECO:0000256" key="6">
    <source>
        <dbReference type="SAM" id="MobiDB-lite"/>
    </source>
</evidence>
<dbReference type="SUPFAM" id="SSF57501">
    <property type="entry name" value="Cystine-knot cytokines"/>
    <property type="match status" value="1"/>
</dbReference>
<protein>
    <submittedName>
        <fullName evidence="7">Uncharacterized protein</fullName>
    </submittedName>
</protein>
<name>A0A1W0WUG2_HYPEX</name>
<evidence type="ECO:0000256" key="5">
    <source>
        <dbReference type="ARBA" id="ARBA00022729"/>
    </source>
</evidence>
<keyword evidence="8" id="KW-1185">Reference proteome</keyword>
<dbReference type="GO" id="GO:0005615">
    <property type="term" value="C:extracellular space"/>
    <property type="evidence" value="ECO:0007669"/>
    <property type="project" value="TreeGrafter"/>
</dbReference>
<dbReference type="PANTHER" id="PTHR10494:SF6">
    <property type="entry name" value="NOGGIN"/>
    <property type="match status" value="1"/>
</dbReference>
<comment type="caution">
    <text evidence="7">The sequence shown here is derived from an EMBL/GenBank/DDBJ whole genome shotgun (WGS) entry which is preliminary data.</text>
</comment>
<dbReference type="OrthoDB" id="5950649at2759"/>